<dbReference type="GO" id="GO:0006146">
    <property type="term" value="P:adenine catabolic process"/>
    <property type="evidence" value="ECO:0007669"/>
    <property type="project" value="UniProtKB-UniRule"/>
</dbReference>
<feature type="domain" description="Adenosine deaminase" evidence="6">
    <location>
        <begin position="6"/>
        <end position="315"/>
    </location>
</feature>
<dbReference type="InterPro" id="IPR032466">
    <property type="entry name" value="Metal_Hydrolase"/>
</dbReference>
<comment type="catalytic activity">
    <reaction evidence="5">
        <text>adenine + H2O + H(+) = hypoxanthine + NH4(+)</text>
        <dbReference type="Rhea" id="RHEA:23688"/>
        <dbReference type="ChEBI" id="CHEBI:15377"/>
        <dbReference type="ChEBI" id="CHEBI:15378"/>
        <dbReference type="ChEBI" id="CHEBI:16708"/>
        <dbReference type="ChEBI" id="CHEBI:17368"/>
        <dbReference type="ChEBI" id="CHEBI:28938"/>
        <dbReference type="EC" id="3.5.4.2"/>
    </reaction>
</comment>
<dbReference type="PANTHER" id="PTHR43114">
    <property type="entry name" value="ADENINE DEAMINASE"/>
    <property type="match status" value="1"/>
</dbReference>
<evidence type="ECO:0000256" key="2">
    <source>
        <dbReference type="ARBA" id="ARBA00022801"/>
    </source>
</evidence>
<evidence type="ECO:0000256" key="5">
    <source>
        <dbReference type="HAMAP-Rule" id="MF_01962"/>
    </source>
</evidence>
<comment type="cofactor">
    <cofactor evidence="5">
        <name>Zn(2+)</name>
        <dbReference type="ChEBI" id="CHEBI:29105"/>
    </cofactor>
    <text evidence="5">Binds 1 zinc ion per subunit.</text>
</comment>
<dbReference type="Proteomes" id="UP000466517">
    <property type="component" value="Chromosome"/>
</dbReference>
<feature type="binding site" evidence="5">
    <location>
        <position position="273"/>
    </location>
    <ligand>
        <name>substrate</name>
    </ligand>
</feature>
<dbReference type="HAMAP" id="MF_01962">
    <property type="entry name" value="Adenine_deaminase"/>
    <property type="match status" value="1"/>
</dbReference>
<protein>
    <recommendedName>
        <fullName evidence="5">Adenine deaminase</fullName>
        <shortName evidence="5">ADE</shortName>
        <ecNumber evidence="5">3.5.4.2</ecNumber>
    </recommendedName>
    <alternativeName>
        <fullName evidence="5">Adenine aminohydrolase</fullName>
        <shortName evidence="5">AAH</shortName>
    </alternativeName>
</protein>
<gene>
    <name evidence="7" type="primary">add_2</name>
    <name evidence="7" type="ORF">MMAD_44670</name>
</gene>
<feature type="active site" description="Proton donor" evidence="5">
    <location>
        <position position="194"/>
    </location>
</feature>
<feature type="binding site" evidence="5">
    <location>
        <position position="13"/>
    </location>
    <ligand>
        <name>Zn(2+)</name>
        <dbReference type="ChEBI" id="CHEBI:29105"/>
        <note>catalytic</note>
    </ligand>
</feature>
<dbReference type="SUPFAM" id="SSF51556">
    <property type="entry name" value="Metallo-dependent hydrolases"/>
    <property type="match status" value="1"/>
</dbReference>
<accession>A0A7I7XM99</accession>
<sequence>MWAQLPKAELHVHLEGTLEPAMLLELAERNRVPVPWNSIEDLEGAYHFEGLPHFLTLLFQGARVLRQRRDFYDLTHAYLRRAHQDGVRLVEMFVGPQTFLDADIPLDAQLGGVFDAIEDARSGFGIDAKVLLTAQRHRTEAAALELLDMARPWYDRLLGFGLGGAERGNPPAEFANYYAQCRRLGLRTTIHAGEDGPSDYVREALDVCHPDRIDHGVAAADDPELIKRLVDERIPLTMCPLSNLRLGVTPDLRQHPLRRLQQAGVLVTVNSDDPPYFGGYLNDNYRAIATALDLTDHDVATLVGNGFAASFAERGVVDAALADIADGTRGHARGTS</sequence>
<dbReference type="InterPro" id="IPR001365">
    <property type="entry name" value="A_deaminase_dom"/>
</dbReference>
<dbReference type="EMBL" id="AP022610">
    <property type="protein sequence ID" value="BBZ30172.1"/>
    <property type="molecule type" value="Genomic_DNA"/>
</dbReference>
<dbReference type="InterPro" id="IPR006330">
    <property type="entry name" value="Ado/ade_deaminase"/>
</dbReference>
<evidence type="ECO:0000256" key="4">
    <source>
        <dbReference type="ARBA" id="ARBA00023080"/>
    </source>
</evidence>
<dbReference type="GO" id="GO:0005829">
    <property type="term" value="C:cytosol"/>
    <property type="evidence" value="ECO:0007669"/>
    <property type="project" value="TreeGrafter"/>
</dbReference>
<evidence type="ECO:0000256" key="3">
    <source>
        <dbReference type="ARBA" id="ARBA00022833"/>
    </source>
</evidence>
<evidence type="ECO:0000259" key="6">
    <source>
        <dbReference type="Pfam" id="PF00962"/>
    </source>
</evidence>
<dbReference type="Pfam" id="PF00962">
    <property type="entry name" value="A_deaminase"/>
    <property type="match status" value="1"/>
</dbReference>
<evidence type="ECO:0000313" key="8">
    <source>
        <dbReference type="Proteomes" id="UP000466517"/>
    </source>
</evidence>
<evidence type="ECO:0000256" key="1">
    <source>
        <dbReference type="ARBA" id="ARBA00022723"/>
    </source>
</evidence>
<dbReference type="GO" id="GO:0008270">
    <property type="term" value="F:zinc ion binding"/>
    <property type="evidence" value="ECO:0007669"/>
    <property type="project" value="UniProtKB-UniRule"/>
</dbReference>
<keyword evidence="2 5" id="KW-0378">Hydrolase</keyword>
<name>A0A7I7XM99_9MYCO</name>
<dbReference type="KEGG" id="mmag:MMAD_44670"/>
<dbReference type="GO" id="GO:0043103">
    <property type="term" value="P:hypoxanthine salvage"/>
    <property type="evidence" value="ECO:0007669"/>
    <property type="project" value="UniProtKB-UniRule"/>
</dbReference>
<comment type="function">
    <text evidence="5">Catalyzes the hydrolytic deamination of adenine to hypoxanthine. Plays an important role in the purine salvage pathway and in nitrogen catabolism.</text>
</comment>
<feature type="binding site" evidence="5">
    <location>
        <position position="191"/>
    </location>
    <ligand>
        <name>Zn(2+)</name>
        <dbReference type="ChEBI" id="CHEBI:29105"/>
        <note>catalytic</note>
    </ligand>
</feature>
<dbReference type="EC" id="3.5.4.2" evidence="5"/>
<keyword evidence="3 5" id="KW-0862">Zinc</keyword>
<feature type="binding site" evidence="5">
    <location>
        <position position="11"/>
    </location>
    <ligand>
        <name>Zn(2+)</name>
        <dbReference type="ChEBI" id="CHEBI:29105"/>
        <note>catalytic</note>
    </ligand>
</feature>
<dbReference type="PANTHER" id="PTHR43114:SF6">
    <property type="entry name" value="ADENINE DEAMINASE"/>
    <property type="match status" value="1"/>
</dbReference>
<dbReference type="Gene3D" id="3.20.20.140">
    <property type="entry name" value="Metal-dependent hydrolases"/>
    <property type="match status" value="1"/>
</dbReference>
<keyword evidence="1 5" id="KW-0479">Metal-binding</keyword>
<organism evidence="7 8">
    <name type="scientific">Mycolicibacterium madagascariense</name>
    <dbReference type="NCBI Taxonomy" id="212765"/>
    <lineage>
        <taxon>Bacteria</taxon>
        <taxon>Bacillati</taxon>
        <taxon>Actinomycetota</taxon>
        <taxon>Actinomycetes</taxon>
        <taxon>Mycobacteriales</taxon>
        <taxon>Mycobacteriaceae</taxon>
        <taxon>Mycolicibacterium</taxon>
    </lineage>
</organism>
<dbReference type="InterPro" id="IPR028892">
    <property type="entry name" value="ADE"/>
</dbReference>
<keyword evidence="8" id="KW-1185">Reference proteome</keyword>
<dbReference type="AlphaFoldDB" id="A0A7I7XM99"/>
<proteinExistence type="inferred from homology"/>
<comment type="similarity">
    <text evidence="5">Belongs to the metallo-dependent hydrolases superfamily. Adenosine and AMP deaminases family. Adenine deaminase type 2 subfamily.</text>
</comment>
<dbReference type="NCBIfam" id="TIGR01430">
    <property type="entry name" value="aden_deam"/>
    <property type="match status" value="1"/>
</dbReference>
<dbReference type="GO" id="GO:0000034">
    <property type="term" value="F:adenine deaminase activity"/>
    <property type="evidence" value="ECO:0007669"/>
    <property type="project" value="UniProtKB-UniRule"/>
</dbReference>
<reference evidence="7 8" key="1">
    <citation type="journal article" date="2019" name="Emerg. Microbes Infect.">
        <title>Comprehensive subspecies identification of 175 nontuberculous mycobacteria species based on 7547 genomic profiles.</title>
        <authorList>
            <person name="Matsumoto Y."/>
            <person name="Kinjo T."/>
            <person name="Motooka D."/>
            <person name="Nabeya D."/>
            <person name="Jung N."/>
            <person name="Uechi K."/>
            <person name="Horii T."/>
            <person name="Iida T."/>
            <person name="Fujita J."/>
            <person name="Nakamura S."/>
        </authorList>
    </citation>
    <scope>NUCLEOTIDE SEQUENCE [LARGE SCALE GENOMIC DNA]</scope>
    <source>
        <strain evidence="7 8">JCM 13574</strain>
    </source>
</reference>
<keyword evidence="4 5" id="KW-0546">Nucleotide metabolism</keyword>
<dbReference type="GO" id="GO:0009117">
    <property type="term" value="P:nucleotide metabolic process"/>
    <property type="evidence" value="ECO:0007669"/>
    <property type="project" value="UniProtKB-KW"/>
</dbReference>
<feature type="binding site" evidence="5">
    <location>
        <position position="272"/>
    </location>
    <ligand>
        <name>Zn(2+)</name>
        <dbReference type="ChEBI" id="CHEBI:29105"/>
        <note>catalytic</note>
    </ligand>
</feature>
<feature type="site" description="Important for catalytic activity" evidence="5">
    <location>
        <position position="215"/>
    </location>
</feature>
<evidence type="ECO:0000313" key="7">
    <source>
        <dbReference type="EMBL" id="BBZ30172.1"/>
    </source>
</evidence>